<keyword evidence="1" id="KW-0812">Transmembrane</keyword>
<reference evidence="2 3" key="1">
    <citation type="submission" date="2011-08" db="EMBL/GenBank/DDBJ databases">
        <title>The Genome Sequence of Clostridium hathewayi WAL-18680.</title>
        <authorList>
            <consortium name="The Broad Institute Genome Sequencing Platform"/>
            <person name="Earl A."/>
            <person name="Ward D."/>
            <person name="Feldgarden M."/>
            <person name="Gevers D."/>
            <person name="Finegold S.M."/>
            <person name="Summanen P.H."/>
            <person name="Molitoris D.R."/>
            <person name="Song M."/>
            <person name="Daigneault M."/>
            <person name="Allen-Vercoe E."/>
            <person name="Young S.K."/>
            <person name="Zeng Q."/>
            <person name="Gargeya S."/>
            <person name="Fitzgerald M."/>
            <person name="Haas B."/>
            <person name="Abouelleil A."/>
            <person name="Alvarado L."/>
            <person name="Arachchi H.M."/>
            <person name="Berlin A."/>
            <person name="Brown A."/>
            <person name="Chapman S.B."/>
            <person name="Chen Z."/>
            <person name="Dunbar C."/>
            <person name="Freedman E."/>
            <person name="Gearin G."/>
            <person name="Gellesch M."/>
            <person name="Goldberg J."/>
            <person name="Griggs A."/>
            <person name="Gujja S."/>
            <person name="Heiman D."/>
            <person name="Howarth C."/>
            <person name="Larson L."/>
            <person name="Lui A."/>
            <person name="MacDonald P.J.P."/>
            <person name="Montmayeur A."/>
            <person name="Murphy C."/>
            <person name="Neiman D."/>
            <person name="Pearson M."/>
            <person name="Priest M."/>
            <person name="Roberts A."/>
            <person name="Saif S."/>
            <person name="Shea T."/>
            <person name="Shenoy N."/>
            <person name="Sisk P."/>
            <person name="Stolte C."/>
            <person name="Sykes S."/>
            <person name="Wortman J."/>
            <person name="Nusbaum C."/>
            <person name="Birren B."/>
        </authorList>
    </citation>
    <scope>NUCLEOTIDE SEQUENCE [LARGE SCALE GENOMIC DNA]</scope>
    <source>
        <strain evidence="2 3">WAL-18680</strain>
    </source>
</reference>
<accession>G5ILS2</accession>
<feature type="transmembrane region" description="Helical" evidence="1">
    <location>
        <begin position="214"/>
        <end position="245"/>
    </location>
</feature>
<dbReference type="Proteomes" id="UP000005384">
    <property type="component" value="Unassembled WGS sequence"/>
</dbReference>
<proteinExistence type="predicted"/>
<dbReference type="PANTHER" id="PTHR39556:SF1">
    <property type="entry name" value="PROTEIN, PUTATIVE-RELATED"/>
    <property type="match status" value="1"/>
</dbReference>
<evidence type="ECO:0000313" key="2">
    <source>
        <dbReference type="EMBL" id="EHI57341.1"/>
    </source>
</evidence>
<dbReference type="AlphaFoldDB" id="G5ILS2"/>
<keyword evidence="1" id="KW-0472">Membrane</keyword>
<feature type="transmembrane region" description="Helical" evidence="1">
    <location>
        <begin position="99"/>
        <end position="120"/>
    </location>
</feature>
<feature type="transmembrane region" description="Helical" evidence="1">
    <location>
        <begin position="46"/>
        <end position="69"/>
    </location>
</feature>
<feature type="transmembrane region" description="Helical" evidence="1">
    <location>
        <begin position="297"/>
        <end position="330"/>
    </location>
</feature>
<keyword evidence="3" id="KW-1185">Reference proteome</keyword>
<comment type="caution">
    <text evidence="2">The sequence shown here is derived from an EMBL/GenBank/DDBJ whole genome shotgun (WGS) entry which is preliminary data.</text>
</comment>
<protein>
    <recommendedName>
        <fullName evidence="4">DUF401 family protein</fullName>
    </recommendedName>
</protein>
<dbReference type="RefSeq" id="WP_006782438.1">
    <property type="nucleotide sequence ID" value="NZ_CP040506.1"/>
</dbReference>
<dbReference type="InterPro" id="IPR007294">
    <property type="entry name" value="DUF401"/>
</dbReference>
<dbReference type="PATRIC" id="fig|742737.3.peg.4435"/>
<evidence type="ECO:0000313" key="3">
    <source>
        <dbReference type="Proteomes" id="UP000005384"/>
    </source>
</evidence>
<name>G5ILS2_9FIRM</name>
<dbReference type="PRINTS" id="PR00173">
    <property type="entry name" value="EDTRNSPORT"/>
</dbReference>
<dbReference type="EMBL" id="ADLN01000120">
    <property type="protein sequence ID" value="EHI57341.1"/>
    <property type="molecule type" value="Genomic_DNA"/>
</dbReference>
<keyword evidence="1" id="KW-1133">Transmembrane helix</keyword>
<dbReference type="HOGENOM" id="CLU_056143_0_0_9"/>
<feature type="transmembrane region" description="Helical" evidence="1">
    <location>
        <begin position="265"/>
        <end position="285"/>
    </location>
</feature>
<organism evidence="2 3">
    <name type="scientific">Hungatella hathewayi WAL-18680</name>
    <dbReference type="NCBI Taxonomy" id="742737"/>
    <lineage>
        <taxon>Bacteria</taxon>
        <taxon>Bacillati</taxon>
        <taxon>Bacillota</taxon>
        <taxon>Clostridia</taxon>
        <taxon>Lachnospirales</taxon>
        <taxon>Lachnospiraceae</taxon>
        <taxon>Hungatella</taxon>
    </lineage>
</organism>
<feature type="transmembrane region" description="Helical" evidence="1">
    <location>
        <begin position="154"/>
        <end position="187"/>
    </location>
</feature>
<dbReference type="PANTHER" id="PTHR39556">
    <property type="entry name" value="PROTEIN, PUTATIVE-RELATED"/>
    <property type="match status" value="1"/>
</dbReference>
<dbReference type="OrthoDB" id="367235at2"/>
<sequence>MLKLCIVFAVIVLLIWMRRPLFIAISGGLAAAVICYRIPVPDAAGIIGRGAVAAETISVALSFYLITFLQRMLEMRGRLGQAEEALDDIFHNRRVNASMAPAVIGLLPSAGALLISGAIVKNSCGDYMSDEDMTFTTSFFRHIPESFLPTYASILLAITLSGVSTAGFVFFMLPMVAALFGLGYLFMLRKLPVEDKRESGVSRREAWGRFARSLWSIAFIVLLILVFDMPVYVAAPVGIAADFLVDRFSVKEILPVFRSAFEPAIIGNTILVMIFKNVLAYVGVIEELPVVFSQLPFSPVVIFAMIFFVGTVISGSQAIIALCMPMAVAAVPAGGLPFVILLMCMTYAAMQVSPTHICLFIAVEYFGTQMGALIRRTLPVIACFCAIASAYAYVLWMVMR</sequence>
<dbReference type="Pfam" id="PF04165">
    <property type="entry name" value="DUF401"/>
    <property type="match status" value="1"/>
</dbReference>
<feature type="transmembrane region" description="Helical" evidence="1">
    <location>
        <begin position="378"/>
        <end position="399"/>
    </location>
</feature>
<evidence type="ECO:0000256" key="1">
    <source>
        <dbReference type="SAM" id="Phobius"/>
    </source>
</evidence>
<evidence type="ECO:0008006" key="4">
    <source>
        <dbReference type="Google" id="ProtNLM"/>
    </source>
</evidence>
<gene>
    <name evidence="2" type="ORF">HMPREF9473_04450</name>
</gene>